<dbReference type="Pfam" id="PF13516">
    <property type="entry name" value="LRR_6"/>
    <property type="match status" value="8"/>
</dbReference>
<sequence length="664" mass="73819">MAPNPENDEKKENEMLQGSLTDVNEVTENEDVGKKAFKVQLQAPVTSDEDEYDTDLEMEDTSVNKYRSMTAKDTYVKYCEQLGVVPASYFLAHMNDEVLNMSHHSLGPNGAKAIAAPLVVNTSILELNIEDNWITSEGMQDIAEMLMENCYICYLNISCNKLGTEGARFVCEVLQENTSLKELNVSRNDFKDSDAQYFAEALKQNFRLKELNLSGNAFCEVGGEWLGQAIASNEAIKRLNLSWNHLRRKGALAICAGMKLNITIKSLDLSWNGFADEGAMAMGEALKTNNSLTWLDLSNNRITGKGAFMLAKGLEINDTLKTLKLGENPIGGDGALILLRSIAKNEKSALEDLDLRGIQISKEFKDLAEELKQRAMAAKGSSTSFSFTTNRRETSGEGFTRRGSPQDDPMMLLQNFLQEKRLRLVDLFKSFDKDTSWKISPQEFQRGIQNAGIPFTKKQLKNLVSSLDVDVDGQVDYKELLKGRKEALLRQREEKRKLAKTKARKKEEAEKLKSAWKQAVLATSSATNSPNVSPNLTPLRSRSMVISVEQEKPKFDVTEVAGALLRVHSVETGERRSPTGLASTKVKFLGVEETKTIRSKSALGFASTDTSYSNQNKSSNDHMVDSEISIPIPVRSSNNYFPSKTVIKTPKQTTAGIPNSRKVI</sequence>
<feature type="region of interest" description="Disordered" evidence="2">
    <location>
        <begin position="382"/>
        <end position="408"/>
    </location>
</feature>
<name>A0ABP0G457_CLALP</name>
<feature type="domain" description="EF-hand" evidence="3">
    <location>
        <begin position="455"/>
        <end position="490"/>
    </location>
</feature>
<dbReference type="SUPFAM" id="SSF52047">
    <property type="entry name" value="RNI-like"/>
    <property type="match status" value="1"/>
</dbReference>
<dbReference type="SMART" id="SM00368">
    <property type="entry name" value="LRR_RI"/>
    <property type="match status" value="8"/>
</dbReference>
<dbReference type="InterPro" id="IPR052394">
    <property type="entry name" value="LRR-containing"/>
</dbReference>
<feature type="coiled-coil region" evidence="1">
    <location>
        <begin position="478"/>
        <end position="515"/>
    </location>
</feature>
<dbReference type="InterPro" id="IPR002048">
    <property type="entry name" value="EF_hand_dom"/>
</dbReference>
<evidence type="ECO:0000259" key="3">
    <source>
        <dbReference type="PROSITE" id="PS50222"/>
    </source>
</evidence>
<dbReference type="Pfam" id="PF13499">
    <property type="entry name" value="EF-hand_7"/>
    <property type="match status" value="1"/>
</dbReference>
<keyword evidence="5" id="KW-1185">Reference proteome</keyword>
<dbReference type="Gene3D" id="3.80.10.10">
    <property type="entry name" value="Ribonuclease Inhibitor"/>
    <property type="match status" value="3"/>
</dbReference>
<dbReference type="InterPro" id="IPR032675">
    <property type="entry name" value="LRR_dom_sf"/>
</dbReference>
<proteinExistence type="predicted"/>
<gene>
    <name evidence="4" type="ORF">CVLEPA_LOCUS18520</name>
</gene>
<reference evidence="4 5" key="1">
    <citation type="submission" date="2024-02" db="EMBL/GenBank/DDBJ databases">
        <authorList>
            <person name="Daric V."/>
            <person name="Darras S."/>
        </authorList>
    </citation>
    <scope>NUCLEOTIDE SEQUENCE [LARGE SCALE GENOMIC DNA]</scope>
</reference>
<evidence type="ECO:0000256" key="1">
    <source>
        <dbReference type="SAM" id="Coils"/>
    </source>
</evidence>
<dbReference type="Gene3D" id="1.10.238.10">
    <property type="entry name" value="EF-hand"/>
    <property type="match status" value="1"/>
</dbReference>
<dbReference type="PANTHER" id="PTHR24114">
    <property type="entry name" value="LEUCINE RICH REPEAT FAMILY PROTEIN"/>
    <property type="match status" value="1"/>
</dbReference>
<evidence type="ECO:0000313" key="4">
    <source>
        <dbReference type="EMBL" id="CAK8686603.1"/>
    </source>
</evidence>
<dbReference type="Proteomes" id="UP001642483">
    <property type="component" value="Unassembled WGS sequence"/>
</dbReference>
<dbReference type="SMART" id="SM00054">
    <property type="entry name" value="EFh"/>
    <property type="match status" value="2"/>
</dbReference>
<organism evidence="4 5">
    <name type="scientific">Clavelina lepadiformis</name>
    <name type="common">Light-bulb sea squirt</name>
    <name type="synonym">Ascidia lepadiformis</name>
    <dbReference type="NCBI Taxonomy" id="159417"/>
    <lineage>
        <taxon>Eukaryota</taxon>
        <taxon>Metazoa</taxon>
        <taxon>Chordata</taxon>
        <taxon>Tunicata</taxon>
        <taxon>Ascidiacea</taxon>
        <taxon>Aplousobranchia</taxon>
        <taxon>Clavelinidae</taxon>
        <taxon>Clavelina</taxon>
    </lineage>
</organism>
<dbReference type="PROSITE" id="PS50222">
    <property type="entry name" value="EF_HAND_2"/>
    <property type="match status" value="2"/>
</dbReference>
<dbReference type="CDD" id="cd00051">
    <property type="entry name" value="EFh"/>
    <property type="match status" value="1"/>
</dbReference>
<feature type="domain" description="EF-hand" evidence="3">
    <location>
        <begin position="419"/>
        <end position="454"/>
    </location>
</feature>
<evidence type="ECO:0000313" key="5">
    <source>
        <dbReference type="Proteomes" id="UP001642483"/>
    </source>
</evidence>
<dbReference type="PANTHER" id="PTHR24114:SF49">
    <property type="entry name" value="LEUCINE-RICH REPEAT-CONTAINING PROTEIN 74A"/>
    <property type="match status" value="1"/>
</dbReference>
<feature type="region of interest" description="Disordered" evidence="2">
    <location>
        <begin position="1"/>
        <end position="20"/>
    </location>
</feature>
<dbReference type="SUPFAM" id="SSF47473">
    <property type="entry name" value="EF-hand"/>
    <property type="match status" value="1"/>
</dbReference>
<evidence type="ECO:0000256" key="2">
    <source>
        <dbReference type="SAM" id="MobiDB-lite"/>
    </source>
</evidence>
<accession>A0ABP0G457</accession>
<keyword evidence="1" id="KW-0175">Coiled coil</keyword>
<dbReference type="EMBL" id="CAWYQH010000102">
    <property type="protein sequence ID" value="CAK8686603.1"/>
    <property type="molecule type" value="Genomic_DNA"/>
</dbReference>
<comment type="caution">
    <text evidence="4">The sequence shown here is derived from an EMBL/GenBank/DDBJ whole genome shotgun (WGS) entry which is preliminary data.</text>
</comment>
<protein>
    <recommendedName>
        <fullName evidence="3">EF-hand domain-containing protein</fullName>
    </recommendedName>
</protein>
<dbReference type="InterPro" id="IPR001611">
    <property type="entry name" value="Leu-rich_rpt"/>
</dbReference>
<dbReference type="InterPro" id="IPR011992">
    <property type="entry name" value="EF-hand-dom_pair"/>
</dbReference>